<dbReference type="PANTHER" id="PTHR33121">
    <property type="entry name" value="CYCLIC DI-GMP PHOSPHODIESTERASE PDEF"/>
    <property type="match status" value="1"/>
</dbReference>
<dbReference type="InterPro" id="IPR000160">
    <property type="entry name" value="GGDEF_dom"/>
</dbReference>
<comment type="caution">
    <text evidence="3">The sequence shown here is derived from an EMBL/GenBank/DDBJ whole genome shotgun (WGS) entry which is preliminary data.</text>
</comment>
<dbReference type="Proteomes" id="UP000637628">
    <property type="component" value="Unassembled WGS sequence"/>
</dbReference>
<reference evidence="3 4" key="1">
    <citation type="submission" date="2021-01" db="EMBL/GenBank/DDBJ databases">
        <title>Whole genome shotgun sequence of Actinoplanes durhamensis NBRC 14914.</title>
        <authorList>
            <person name="Komaki H."/>
            <person name="Tamura T."/>
        </authorList>
    </citation>
    <scope>NUCLEOTIDE SEQUENCE [LARGE SCALE GENOMIC DNA]</scope>
    <source>
        <strain evidence="3 4">NBRC 14914</strain>
    </source>
</reference>
<dbReference type="CDD" id="cd01948">
    <property type="entry name" value="EAL"/>
    <property type="match status" value="1"/>
</dbReference>
<dbReference type="PROSITE" id="PS50887">
    <property type="entry name" value="GGDEF"/>
    <property type="match status" value="1"/>
</dbReference>
<evidence type="ECO:0008006" key="5">
    <source>
        <dbReference type="Google" id="ProtNLM"/>
    </source>
</evidence>
<dbReference type="PROSITE" id="PS50883">
    <property type="entry name" value="EAL"/>
    <property type="match status" value="1"/>
</dbReference>
<dbReference type="PANTHER" id="PTHR33121:SF70">
    <property type="entry name" value="SIGNALING PROTEIN YKOW"/>
    <property type="match status" value="1"/>
</dbReference>
<protein>
    <recommendedName>
        <fullName evidence="5">Diguanylate cyclase/phosphodiesterase</fullName>
    </recommendedName>
</protein>
<dbReference type="SMART" id="SM00052">
    <property type="entry name" value="EAL"/>
    <property type="match status" value="1"/>
</dbReference>
<evidence type="ECO:0000313" key="3">
    <source>
        <dbReference type="EMBL" id="GIE02821.1"/>
    </source>
</evidence>
<accession>A0ABQ3YZ27</accession>
<dbReference type="EMBL" id="BOML01000034">
    <property type="protein sequence ID" value="GIE02821.1"/>
    <property type="molecule type" value="Genomic_DNA"/>
</dbReference>
<organism evidence="3 4">
    <name type="scientific">Paractinoplanes durhamensis</name>
    <dbReference type="NCBI Taxonomy" id="113563"/>
    <lineage>
        <taxon>Bacteria</taxon>
        <taxon>Bacillati</taxon>
        <taxon>Actinomycetota</taxon>
        <taxon>Actinomycetes</taxon>
        <taxon>Micromonosporales</taxon>
        <taxon>Micromonosporaceae</taxon>
        <taxon>Paractinoplanes</taxon>
    </lineage>
</organism>
<dbReference type="SUPFAM" id="SSF55073">
    <property type="entry name" value="Nucleotide cyclase"/>
    <property type="match status" value="1"/>
</dbReference>
<dbReference type="RefSeq" id="WP_239132575.1">
    <property type="nucleotide sequence ID" value="NZ_BAAATX010000013.1"/>
</dbReference>
<name>A0ABQ3YZ27_9ACTN</name>
<feature type="domain" description="GGDEF" evidence="2">
    <location>
        <begin position="162"/>
        <end position="285"/>
    </location>
</feature>
<dbReference type="NCBIfam" id="TIGR00254">
    <property type="entry name" value="GGDEF"/>
    <property type="match status" value="1"/>
</dbReference>
<evidence type="ECO:0000313" key="4">
    <source>
        <dbReference type="Proteomes" id="UP000637628"/>
    </source>
</evidence>
<feature type="domain" description="EAL" evidence="1">
    <location>
        <begin position="294"/>
        <end position="545"/>
    </location>
</feature>
<dbReference type="InterPro" id="IPR035919">
    <property type="entry name" value="EAL_sf"/>
</dbReference>
<proteinExistence type="predicted"/>
<dbReference type="InterPro" id="IPR001633">
    <property type="entry name" value="EAL_dom"/>
</dbReference>
<dbReference type="Pfam" id="PF00990">
    <property type="entry name" value="GGDEF"/>
    <property type="match status" value="1"/>
</dbReference>
<sequence length="545" mass="58608">MSTLGDLGRPGAVLEPCTTMDHVATLLRENPDCPGVITVHNYVIHLFDRARMDSIMLGGLGFGPVLQARRPLAAVLDEPALVLPAAMAWDAAARAALARPVGRKNIPAVVEYPDGTLGIAPIGPLVEYLSDSYAAMALRDSLTGLGNRRMLGEMLAAIDPARPVAVMLVDLDRFKEINSALGHQGGDQVIQHAGAVLAEHCAQAFRLGGDEFVVLVEDPLADLDALARRILTALHEPITVDGVRIQVEASLGMARGPATEALLAKADAAMFAAKRDRTVIERWRPELRAEHETDLSLQAELRSAIADGQLVLHYQPLVDPAGRVRSVEALVRWQHPDRGLLPPGAFLPQAERSAVITDLTDRVLADAVAQAARWRAAGLHLPVAVNLAAPVLAQDRFVGVIRSLLEQYDLPGAALIVEITESAVVTRPERAARRLDAVRDLGVRVAMDDFGTGYTSLALLTRLPLDELKLDRAFVNRIHHPMERVIVEAVARMANGLGLTLVAEGVEDQHTADVLNGLGFDLLQGFHFSRPVPADQLAVGERTAA</sequence>
<dbReference type="InterPro" id="IPR043128">
    <property type="entry name" value="Rev_trsase/Diguanyl_cyclase"/>
</dbReference>
<dbReference type="InterPro" id="IPR029787">
    <property type="entry name" value="Nucleotide_cyclase"/>
</dbReference>
<gene>
    <name evidence="3" type="ORF">Adu01nite_41710</name>
</gene>
<evidence type="ECO:0000259" key="2">
    <source>
        <dbReference type="PROSITE" id="PS50887"/>
    </source>
</evidence>
<dbReference type="InterPro" id="IPR050706">
    <property type="entry name" value="Cyclic-di-GMP_PDE-like"/>
</dbReference>
<dbReference type="Gene3D" id="3.30.70.270">
    <property type="match status" value="1"/>
</dbReference>
<keyword evidence="4" id="KW-1185">Reference proteome</keyword>
<dbReference type="Pfam" id="PF00563">
    <property type="entry name" value="EAL"/>
    <property type="match status" value="1"/>
</dbReference>
<dbReference type="SUPFAM" id="SSF141868">
    <property type="entry name" value="EAL domain-like"/>
    <property type="match status" value="1"/>
</dbReference>
<evidence type="ECO:0000259" key="1">
    <source>
        <dbReference type="PROSITE" id="PS50883"/>
    </source>
</evidence>
<dbReference type="SMART" id="SM00267">
    <property type="entry name" value="GGDEF"/>
    <property type="match status" value="1"/>
</dbReference>
<dbReference type="CDD" id="cd01949">
    <property type="entry name" value="GGDEF"/>
    <property type="match status" value="1"/>
</dbReference>
<dbReference type="Gene3D" id="3.20.20.450">
    <property type="entry name" value="EAL domain"/>
    <property type="match status" value="1"/>
</dbReference>